<dbReference type="PROSITE" id="PS50158">
    <property type="entry name" value="ZF_CCHC"/>
    <property type="match status" value="2"/>
</dbReference>
<dbReference type="GO" id="GO:0008270">
    <property type="term" value="F:zinc ion binding"/>
    <property type="evidence" value="ECO:0007669"/>
    <property type="project" value="UniProtKB-KW"/>
</dbReference>
<dbReference type="EMBL" id="CP118375">
    <property type="protein sequence ID" value="WFD41816.1"/>
    <property type="molecule type" value="Genomic_DNA"/>
</dbReference>
<gene>
    <name evidence="5" type="ORF">MPSI1_000452</name>
</gene>
<dbReference type="SMART" id="SM00343">
    <property type="entry name" value="ZnF_C2HC"/>
    <property type="match status" value="4"/>
</dbReference>
<evidence type="ECO:0000256" key="3">
    <source>
        <dbReference type="SAM" id="MobiDB-lite"/>
    </source>
</evidence>
<proteinExistence type="predicted"/>
<evidence type="ECO:0000313" key="5">
    <source>
        <dbReference type="EMBL" id="WFD41816.1"/>
    </source>
</evidence>
<dbReference type="GO" id="GO:0005730">
    <property type="term" value="C:nucleolus"/>
    <property type="evidence" value="ECO:0007669"/>
    <property type="project" value="TreeGrafter"/>
</dbReference>
<feature type="compositionally biased region" description="Acidic residues" evidence="3">
    <location>
        <begin position="277"/>
        <end position="287"/>
    </location>
</feature>
<evidence type="ECO:0000256" key="2">
    <source>
        <dbReference type="PROSITE-ProRule" id="PRU00047"/>
    </source>
</evidence>
<evidence type="ECO:0000256" key="1">
    <source>
        <dbReference type="ARBA" id="ARBA00022664"/>
    </source>
</evidence>
<name>A0AAF0F8R0_9BASI</name>
<feature type="compositionally biased region" description="Basic and acidic residues" evidence="3">
    <location>
        <begin position="25"/>
        <end position="55"/>
    </location>
</feature>
<feature type="compositionally biased region" description="Basic and acidic residues" evidence="3">
    <location>
        <begin position="1"/>
        <end position="11"/>
    </location>
</feature>
<feature type="compositionally biased region" description="Basic residues" evidence="3">
    <location>
        <begin position="56"/>
        <end position="69"/>
    </location>
</feature>
<feature type="compositionally biased region" description="Basic and acidic residues" evidence="3">
    <location>
        <begin position="118"/>
        <end position="133"/>
    </location>
</feature>
<dbReference type="Gene3D" id="4.10.60.10">
    <property type="entry name" value="Zinc finger, CCHC-type"/>
    <property type="match status" value="2"/>
</dbReference>
<keyword evidence="1" id="KW-0507">mRNA processing</keyword>
<feature type="compositionally biased region" description="Basic residues" evidence="3">
    <location>
        <begin position="291"/>
        <end position="302"/>
    </location>
</feature>
<sequence>MTRYTKLEGRRSVPHGSALPSSDSEVQHTDINRTDEEAKRKTDDDQKGDTHDPKKLLKRVKLLRLKAKKANSEEAKAKYLDSAKQLEQQASHNNGVRGRLGKRKSDDASSRRAQRPRLNADQKSEFRRQMRAQERSSSTRCFVCRETGHSAKECPQNVGEGLVSSSMSEVDTSKRGKDTVGICFRCGSTEHSLAKCRKNTNSADDFLPYATCYICAKTGHLASKCPQNQGRGVYPDGGSCKVCRSVDHLAKDCPLDPRRTSAAHSVQAGGVGILDSQDQEGGADDDEFHQVARHRAHDRAKHSLSQPRKPAKKVVSL</sequence>
<feature type="domain" description="CCHC-type" evidence="4">
    <location>
        <begin position="212"/>
        <end position="227"/>
    </location>
</feature>
<dbReference type="Proteomes" id="UP001214628">
    <property type="component" value="Chromosome 1"/>
</dbReference>
<feature type="compositionally biased region" description="Polar residues" evidence="3">
    <location>
        <begin position="85"/>
        <end position="94"/>
    </location>
</feature>
<dbReference type="InterPro" id="IPR036875">
    <property type="entry name" value="Znf_CCHC_sf"/>
</dbReference>
<organism evidence="5 6">
    <name type="scientific">Malassezia psittaci</name>
    <dbReference type="NCBI Taxonomy" id="1821823"/>
    <lineage>
        <taxon>Eukaryota</taxon>
        <taxon>Fungi</taxon>
        <taxon>Dikarya</taxon>
        <taxon>Basidiomycota</taxon>
        <taxon>Ustilaginomycotina</taxon>
        <taxon>Malasseziomycetes</taxon>
        <taxon>Malasseziales</taxon>
        <taxon>Malasseziaceae</taxon>
        <taxon>Malassezia</taxon>
    </lineage>
</organism>
<reference evidence="5" key="1">
    <citation type="submission" date="2023-02" db="EMBL/GenBank/DDBJ databases">
        <title>Mating type loci evolution in Malassezia.</title>
        <authorList>
            <person name="Coelho M.A."/>
        </authorList>
    </citation>
    <scope>NUCLEOTIDE SEQUENCE</scope>
    <source>
        <strain evidence="5">CBS 14136</strain>
    </source>
</reference>
<protein>
    <recommendedName>
        <fullName evidence="4">CCHC-type domain-containing protein</fullName>
    </recommendedName>
</protein>
<feature type="region of interest" description="Disordered" evidence="3">
    <location>
        <begin position="1"/>
        <end position="133"/>
    </location>
</feature>
<keyword evidence="2" id="KW-0863">Zinc-finger</keyword>
<dbReference type="Pfam" id="PF00098">
    <property type="entry name" value="zf-CCHC"/>
    <property type="match status" value="2"/>
</dbReference>
<evidence type="ECO:0000313" key="6">
    <source>
        <dbReference type="Proteomes" id="UP001214628"/>
    </source>
</evidence>
<accession>A0AAF0F8R0</accession>
<dbReference type="PANTHER" id="PTHR46242:SF1">
    <property type="entry name" value="ZINC FINGER CCHC DOMAIN-CONTAINING PROTEIN 9"/>
    <property type="match status" value="1"/>
</dbReference>
<feature type="domain" description="CCHC-type" evidence="4">
    <location>
        <begin position="140"/>
        <end position="156"/>
    </location>
</feature>
<feature type="region of interest" description="Disordered" evidence="3">
    <location>
        <begin position="273"/>
        <end position="317"/>
    </location>
</feature>
<dbReference type="InterPro" id="IPR001878">
    <property type="entry name" value="Znf_CCHC"/>
</dbReference>
<dbReference type="InterPro" id="IPR042246">
    <property type="entry name" value="ZCCHC9"/>
</dbReference>
<dbReference type="GO" id="GO:0006397">
    <property type="term" value="P:mRNA processing"/>
    <property type="evidence" value="ECO:0007669"/>
    <property type="project" value="UniProtKB-KW"/>
</dbReference>
<dbReference type="PANTHER" id="PTHR46242">
    <property type="entry name" value="ZINC FINGER CCHC DOMAIN-CONTAINING PROTEIN 9 ZCCHC9"/>
    <property type="match status" value="1"/>
</dbReference>
<keyword evidence="2" id="KW-0862">Zinc</keyword>
<dbReference type="AlphaFoldDB" id="A0AAF0F8R0"/>
<evidence type="ECO:0000259" key="4">
    <source>
        <dbReference type="PROSITE" id="PS50158"/>
    </source>
</evidence>
<dbReference type="GO" id="GO:0003676">
    <property type="term" value="F:nucleic acid binding"/>
    <property type="evidence" value="ECO:0007669"/>
    <property type="project" value="InterPro"/>
</dbReference>
<keyword evidence="6" id="KW-1185">Reference proteome</keyword>
<dbReference type="SUPFAM" id="SSF57756">
    <property type="entry name" value="Retrovirus zinc finger-like domains"/>
    <property type="match status" value="2"/>
</dbReference>
<keyword evidence="2" id="KW-0479">Metal-binding</keyword>
<feature type="compositionally biased region" description="Basic and acidic residues" evidence="3">
    <location>
        <begin position="70"/>
        <end position="81"/>
    </location>
</feature>